<keyword evidence="3" id="KW-1185">Reference proteome</keyword>
<dbReference type="EMBL" id="KN838556">
    <property type="protein sequence ID" value="KIK05899.1"/>
    <property type="molecule type" value="Genomic_DNA"/>
</dbReference>
<evidence type="ECO:0000256" key="1">
    <source>
        <dbReference type="SAM" id="MobiDB-lite"/>
    </source>
</evidence>
<dbReference type="STRING" id="1095629.A0A0C9XWD7"/>
<dbReference type="OrthoDB" id="3359887at2759"/>
<accession>A0A0C9XWD7</accession>
<proteinExistence type="predicted"/>
<reference evidence="2 3" key="1">
    <citation type="submission" date="2014-04" db="EMBL/GenBank/DDBJ databases">
        <authorList>
            <consortium name="DOE Joint Genome Institute"/>
            <person name="Kuo A."/>
            <person name="Kohler A."/>
            <person name="Nagy L.G."/>
            <person name="Floudas D."/>
            <person name="Copeland A."/>
            <person name="Barry K.W."/>
            <person name="Cichocki N."/>
            <person name="Veneault-Fourrey C."/>
            <person name="LaButti K."/>
            <person name="Lindquist E.A."/>
            <person name="Lipzen A."/>
            <person name="Lundell T."/>
            <person name="Morin E."/>
            <person name="Murat C."/>
            <person name="Sun H."/>
            <person name="Tunlid A."/>
            <person name="Henrissat B."/>
            <person name="Grigoriev I.V."/>
            <person name="Hibbett D.S."/>
            <person name="Martin F."/>
            <person name="Nordberg H.P."/>
            <person name="Cantor M.N."/>
            <person name="Hua S.X."/>
        </authorList>
    </citation>
    <scope>NUCLEOTIDE SEQUENCE [LARGE SCALE GENOMIC DNA]</scope>
    <source>
        <strain evidence="2 3">LaAM-08-1</strain>
    </source>
</reference>
<evidence type="ECO:0000313" key="2">
    <source>
        <dbReference type="EMBL" id="KIK05899.1"/>
    </source>
</evidence>
<name>A0A0C9XWD7_9AGAR</name>
<gene>
    <name evidence="2" type="ORF">K443DRAFT_90433</name>
</gene>
<feature type="region of interest" description="Disordered" evidence="1">
    <location>
        <begin position="485"/>
        <end position="504"/>
    </location>
</feature>
<dbReference type="Proteomes" id="UP000054477">
    <property type="component" value="Unassembled WGS sequence"/>
</dbReference>
<reference evidence="3" key="2">
    <citation type="submission" date="2015-01" db="EMBL/GenBank/DDBJ databases">
        <title>Evolutionary Origins and Diversification of the Mycorrhizal Mutualists.</title>
        <authorList>
            <consortium name="DOE Joint Genome Institute"/>
            <consortium name="Mycorrhizal Genomics Consortium"/>
            <person name="Kohler A."/>
            <person name="Kuo A."/>
            <person name="Nagy L.G."/>
            <person name="Floudas D."/>
            <person name="Copeland A."/>
            <person name="Barry K.W."/>
            <person name="Cichocki N."/>
            <person name="Veneault-Fourrey C."/>
            <person name="LaButti K."/>
            <person name="Lindquist E.A."/>
            <person name="Lipzen A."/>
            <person name="Lundell T."/>
            <person name="Morin E."/>
            <person name="Murat C."/>
            <person name="Riley R."/>
            <person name="Ohm R."/>
            <person name="Sun H."/>
            <person name="Tunlid A."/>
            <person name="Henrissat B."/>
            <person name="Grigoriev I.V."/>
            <person name="Hibbett D.S."/>
            <person name="Martin F."/>
        </authorList>
    </citation>
    <scope>NUCLEOTIDE SEQUENCE [LARGE SCALE GENOMIC DNA]</scope>
    <source>
        <strain evidence="3">LaAM-08-1</strain>
    </source>
</reference>
<dbReference type="AlphaFoldDB" id="A0A0C9XWD7"/>
<organism evidence="2 3">
    <name type="scientific">Laccaria amethystina LaAM-08-1</name>
    <dbReference type="NCBI Taxonomy" id="1095629"/>
    <lineage>
        <taxon>Eukaryota</taxon>
        <taxon>Fungi</taxon>
        <taxon>Dikarya</taxon>
        <taxon>Basidiomycota</taxon>
        <taxon>Agaricomycotina</taxon>
        <taxon>Agaricomycetes</taxon>
        <taxon>Agaricomycetidae</taxon>
        <taxon>Agaricales</taxon>
        <taxon>Agaricineae</taxon>
        <taxon>Hydnangiaceae</taxon>
        <taxon>Laccaria</taxon>
    </lineage>
</organism>
<evidence type="ECO:0000313" key="3">
    <source>
        <dbReference type="Proteomes" id="UP000054477"/>
    </source>
</evidence>
<dbReference type="HOGENOM" id="CLU_538562_0_0_1"/>
<sequence>MDPPENDRYNPSRPPKYDLSRIPMRSQATYWETIERLGAATTKKERSEITKATGVSRLPLCAASVAFMHPTFFPLDPFHLFYENIMAFIWDIWTVLSKPGEIVHLPAEKAQELGRLIHLAMSTLPPAFCGPIRDPYLKRQSQYKVYEWMALLHWYIIPIGIEIGMDPTVLQNFSRFVAAIEFAMTIQPREDGELQELHEIIAAFLAEYERLYIGNNPDKILRARLCIFQLIHVPHHIQWNGSIRVGSQATVERSIGEMGHKIRSRKAPFANLANLIYERELVKILSLYYPIVDQNVSAQDNQDNSDLGSSNFMQESLVHKRKQMPQDVLAELQALADWLKIDLFADGVTVRRWGKFKLLNGYVLGSRSSTRKAQSARRSEWFEAINTTDVPPRSASDFNVTFGEALAFYQVKTTASSHALVIYWKLERLERILNVPRGVWNRHTPMVANVVDILNIVGIWTAPETSGRTYILRKHPGLAMLSKEESGIPAPDGEMAVNGEGSQA</sequence>
<protein>
    <submittedName>
        <fullName evidence="2">Uncharacterized protein</fullName>
    </submittedName>
</protein>